<dbReference type="AlphaFoldDB" id="A0AA88IJW7"/>
<gene>
    <name evidence="2" type="ORF">Q7C36_021948</name>
</gene>
<evidence type="ECO:0000313" key="3">
    <source>
        <dbReference type="Proteomes" id="UP001187315"/>
    </source>
</evidence>
<evidence type="ECO:0008006" key="4">
    <source>
        <dbReference type="Google" id="ProtNLM"/>
    </source>
</evidence>
<evidence type="ECO:0000313" key="2">
    <source>
        <dbReference type="EMBL" id="KAK2818015.1"/>
    </source>
</evidence>
<comment type="caution">
    <text evidence="2">The sequence shown here is derived from an EMBL/GenBank/DDBJ whole genome shotgun (WGS) entry which is preliminary data.</text>
</comment>
<keyword evidence="1" id="KW-0732">Signal</keyword>
<dbReference type="EMBL" id="JAVHJS010000024">
    <property type="protein sequence ID" value="KAK2818015.1"/>
    <property type="molecule type" value="Genomic_DNA"/>
</dbReference>
<sequence length="98" mass="11135">MFKWYSHCPIARCYIRVASRSLLTALLSVLFFPPGFARPPINAATCPSAGGRPRVPVTRHKNQRHMKNHYDQHPLGLMGTEDFIEMQTKIKEHAEASC</sequence>
<accession>A0AA88IJW7</accession>
<name>A0AA88IJW7_TACVA</name>
<evidence type="ECO:0000256" key="1">
    <source>
        <dbReference type="SAM" id="SignalP"/>
    </source>
</evidence>
<protein>
    <recommendedName>
        <fullName evidence="4">Secreted protein</fullName>
    </recommendedName>
</protein>
<proteinExistence type="predicted"/>
<feature type="signal peptide" evidence="1">
    <location>
        <begin position="1"/>
        <end position="37"/>
    </location>
</feature>
<organism evidence="2 3">
    <name type="scientific">Tachysurus vachellii</name>
    <name type="common">Darkbarbel catfish</name>
    <name type="synonym">Pelteobagrus vachellii</name>
    <dbReference type="NCBI Taxonomy" id="175792"/>
    <lineage>
        <taxon>Eukaryota</taxon>
        <taxon>Metazoa</taxon>
        <taxon>Chordata</taxon>
        <taxon>Craniata</taxon>
        <taxon>Vertebrata</taxon>
        <taxon>Euteleostomi</taxon>
        <taxon>Actinopterygii</taxon>
        <taxon>Neopterygii</taxon>
        <taxon>Teleostei</taxon>
        <taxon>Ostariophysi</taxon>
        <taxon>Siluriformes</taxon>
        <taxon>Bagridae</taxon>
        <taxon>Tachysurus</taxon>
    </lineage>
</organism>
<feature type="chain" id="PRO_5041634918" description="Secreted protein" evidence="1">
    <location>
        <begin position="38"/>
        <end position="98"/>
    </location>
</feature>
<keyword evidence="3" id="KW-1185">Reference proteome</keyword>
<reference evidence="2" key="1">
    <citation type="submission" date="2023-08" db="EMBL/GenBank/DDBJ databases">
        <title>Pelteobagrus vachellii genome.</title>
        <authorList>
            <person name="Liu H."/>
        </authorList>
    </citation>
    <scope>NUCLEOTIDE SEQUENCE</scope>
    <source>
        <strain evidence="2">PRFRI_2022a</strain>
        <tissue evidence="2">Muscle</tissue>
    </source>
</reference>
<dbReference type="Proteomes" id="UP001187315">
    <property type="component" value="Unassembled WGS sequence"/>
</dbReference>